<accession>A0ABN7UPK7</accession>
<dbReference type="EMBL" id="CAJVQB010004846">
    <property type="protein sequence ID" value="CAG8647113.1"/>
    <property type="molecule type" value="Genomic_DNA"/>
</dbReference>
<dbReference type="Proteomes" id="UP000789901">
    <property type="component" value="Unassembled WGS sequence"/>
</dbReference>
<keyword evidence="2" id="KW-1185">Reference proteome</keyword>
<feature type="non-terminal residue" evidence="1">
    <location>
        <position position="1"/>
    </location>
</feature>
<organism evidence="1 2">
    <name type="scientific">Gigaspora margarita</name>
    <dbReference type="NCBI Taxonomy" id="4874"/>
    <lineage>
        <taxon>Eukaryota</taxon>
        <taxon>Fungi</taxon>
        <taxon>Fungi incertae sedis</taxon>
        <taxon>Mucoromycota</taxon>
        <taxon>Glomeromycotina</taxon>
        <taxon>Glomeromycetes</taxon>
        <taxon>Diversisporales</taxon>
        <taxon>Gigasporaceae</taxon>
        <taxon>Gigaspora</taxon>
    </lineage>
</organism>
<gene>
    <name evidence="1" type="ORF">GMARGA_LOCUS9156</name>
</gene>
<name>A0ABN7UPK7_GIGMA</name>
<evidence type="ECO:0000313" key="2">
    <source>
        <dbReference type="Proteomes" id="UP000789901"/>
    </source>
</evidence>
<protein>
    <submittedName>
        <fullName evidence="1">20883_t:CDS:1</fullName>
    </submittedName>
</protein>
<sequence>NESQNSQQNVVLIEIIIDGALDPFNMDHNLENVETFQPTQFSVELFSGSSFAN</sequence>
<proteinExistence type="predicted"/>
<reference evidence="1 2" key="1">
    <citation type="submission" date="2021-06" db="EMBL/GenBank/DDBJ databases">
        <authorList>
            <person name="Kallberg Y."/>
            <person name="Tangrot J."/>
            <person name="Rosling A."/>
        </authorList>
    </citation>
    <scope>NUCLEOTIDE SEQUENCE [LARGE SCALE GENOMIC DNA]</scope>
    <source>
        <strain evidence="1 2">120-4 pot B 10/14</strain>
    </source>
</reference>
<comment type="caution">
    <text evidence="1">The sequence shown here is derived from an EMBL/GenBank/DDBJ whole genome shotgun (WGS) entry which is preliminary data.</text>
</comment>
<evidence type="ECO:0000313" key="1">
    <source>
        <dbReference type="EMBL" id="CAG8647113.1"/>
    </source>
</evidence>